<feature type="region of interest" description="Disordered" evidence="2">
    <location>
        <begin position="71"/>
        <end position="112"/>
    </location>
</feature>
<dbReference type="STRING" id="307507.A0A2V0PJZ0"/>
<proteinExistence type="predicted"/>
<name>A0A2V0PJZ0_9CHLO</name>
<evidence type="ECO:0000313" key="4">
    <source>
        <dbReference type="EMBL" id="GBF99859.1"/>
    </source>
</evidence>
<dbReference type="FunCoup" id="A0A2V0PJZ0">
    <property type="interactions" value="1156"/>
</dbReference>
<accession>A0A2V0PJZ0</accession>
<evidence type="ECO:0000256" key="2">
    <source>
        <dbReference type="SAM" id="MobiDB-lite"/>
    </source>
</evidence>
<evidence type="ECO:0000259" key="3">
    <source>
        <dbReference type="Pfam" id="PF06747"/>
    </source>
</evidence>
<dbReference type="Proteomes" id="UP000247498">
    <property type="component" value="Unassembled WGS sequence"/>
</dbReference>
<dbReference type="EMBL" id="BDRX01000177">
    <property type="protein sequence ID" value="GBF99859.1"/>
    <property type="molecule type" value="Genomic_DNA"/>
</dbReference>
<dbReference type="PANTHER" id="PTHR47565">
    <property type="entry name" value="CYTOCHROME C OXIDASE 19-1"/>
    <property type="match status" value="1"/>
</dbReference>
<comment type="caution">
    <text evidence="4">The sequence shown here is derived from an EMBL/GenBank/DDBJ whole genome shotgun (WGS) entry which is preliminary data.</text>
</comment>
<protein>
    <recommendedName>
        <fullName evidence="3">CHCH domain-containing protein</fullName>
    </recommendedName>
</protein>
<dbReference type="InParanoid" id="A0A2V0PJZ0"/>
<evidence type="ECO:0000256" key="1">
    <source>
        <dbReference type="ARBA" id="ARBA00023157"/>
    </source>
</evidence>
<dbReference type="OrthoDB" id="268594at2759"/>
<dbReference type="AlphaFoldDB" id="A0A2V0PJZ0"/>
<sequence>MSSGAFGGARGVGSRPPEKGIFPLDHFGECKQLAREYLACLRSNDAEASNCKELSRKYLECRMERDLMAKQDLTELGLPSNSSPQQQHPQQQQQQQQQQSAQQDRAPPDQRR</sequence>
<dbReference type="PANTHER" id="PTHR47565:SF2">
    <property type="entry name" value="CYTOCHROME C OXIDASE 19-1"/>
    <property type="match status" value="1"/>
</dbReference>
<dbReference type="InterPro" id="IPR010625">
    <property type="entry name" value="CHCH"/>
</dbReference>
<organism evidence="4 5">
    <name type="scientific">Raphidocelis subcapitata</name>
    <dbReference type="NCBI Taxonomy" id="307507"/>
    <lineage>
        <taxon>Eukaryota</taxon>
        <taxon>Viridiplantae</taxon>
        <taxon>Chlorophyta</taxon>
        <taxon>core chlorophytes</taxon>
        <taxon>Chlorophyceae</taxon>
        <taxon>CS clade</taxon>
        <taxon>Sphaeropleales</taxon>
        <taxon>Selenastraceae</taxon>
        <taxon>Raphidocelis</taxon>
    </lineage>
</organism>
<keyword evidence="5" id="KW-1185">Reference proteome</keyword>
<feature type="region of interest" description="Disordered" evidence="2">
    <location>
        <begin position="1"/>
        <end position="24"/>
    </location>
</feature>
<feature type="compositionally biased region" description="Low complexity" evidence="2">
    <location>
        <begin position="83"/>
        <end position="105"/>
    </location>
</feature>
<feature type="domain" description="CHCH" evidence="3">
    <location>
        <begin position="30"/>
        <end position="64"/>
    </location>
</feature>
<feature type="compositionally biased region" description="Gly residues" evidence="2">
    <location>
        <begin position="1"/>
        <end position="11"/>
    </location>
</feature>
<evidence type="ECO:0000313" key="5">
    <source>
        <dbReference type="Proteomes" id="UP000247498"/>
    </source>
</evidence>
<reference evidence="4 5" key="1">
    <citation type="journal article" date="2018" name="Sci. Rep.">
        <title>Raphidocelis subcapitata (=Pseudokirchneriella subcapitata) provides an insight into genome evolution and environmental adaptations in the Sphaeropleales.</title>
        <authorList>
            <person name="Suzuki S."/>
            <person name="Yamaguchi H."/>
            <person name="Nakajima N."/>
            <person name="Kawachi M."/>
        </authorList>
    </citation>
    <scope>NUCLEOTIDE SEQUENCE [LARGE SCALE GENOMIC DNA]</scope>
    <source>
        <strain evidence="4 5">NIES-35</strain>
    </source>
</reference>
<keyword evidence="1" id="KW-1015">Disulfide bond</keyword>
<dbReference type="Pfam" id="PF06747">
    <property type="entry name" value="CHCH"/>
    <property type="match status" value="1"/>
</dbReference>
<dbReference type="PROSITE" id="PS51808">
    <property type="entry name" value="CHCH"/>
    <property type="match status" value="1"/>
</dbReference>
<gene>
    <name evidence="4" type="ORF">Rsub_12499</name>
</gene>